<organism evidence="3 4">
    <name type="scientific">[Clostridium] hylemonae DSM 15053</name>
    <dbReference type="NCBI Taxonomy" id="553973"/>
    <lineage>
        <taxon>Bacteria</taxon>
        <taxon>Bacillati</taxon>
        <taxon>Bacillota</taxon>
        <taxon>Clostridia</taxon>
        <taxon>Lachnospirales</taxon>
        <taxon>Lachnospiraceae</taxon>
    </lineage>
</organism>
<dbReference type="HOGENOM" id="CLU_000445_65_3_9"/>
<dbReference type="OrthoDB" id="9808843at2"/>
<evidence type="ECO:0000313" key="3">
    <source>
        <dbReference type="EMBL" id="EEG74778.1"/>
    </source>
</evidence>
<reference evidence="3" key="1">
    <citation type="submission" date="2009-02" db="EMBL/GenBank/DDBJ databases">
        <authorList>
            <person name="Fulton L."/>
            <person name="Clifton S."/>
            <person name="Fulton B."/>
            <person name="Xu J."/>
            <person name="Minx P."/>
            <person name="Pepin K.H."/>
            <person name="Johnson M."/>
            <person name="Bhonagiri V."/>
            <person name="Nash W.E."/>
            <person name="Mardis E.R."/>
            <person name="Wilson R.K."/>
        </authorList>
    </citation>
    <scope>NUCLEOTIDE SEQUENCE [LARGE SCALE GENOMIC DNA]</scope>
    <source>
        <strain evidence="3">DSM 15053</strain>
    </source>
</reference>
<dbReference type="EMBL" id="ABYI02000019">
    <property type="protein sequence ID" value="EEG74778.1"/>
    <property type="molecule type" value="Genomic_DNA"/>
</dbReference>
<dbReference type="InterPro" id="IPR005561">
    <property type="entry name" value="ANTAR"/>
</dbReference>
<dbReference type="Proteomes" id="UP000004893">
    <property type="component" value="Unassembled WGS sequence"/>
</dbReference>
<name>C0C050_9FIRM</name>
<accession>C0C050</accession>
<evidence type="ECO:0000259" key="2">
    <source>
        <dbReference type="PROSITE" id="PS50921"/>
    </source>
</evidence>
<dbReference type="InterPro" id="IPR036388">
    <property type="entry name" value="WH-like_DNA-bd_sf"/>
</dbReference>
<dbReference type="SMART" id="SM01012">
    <property type="entry name" value="ANTAR"/>
    <property type="match status" value="1"/>
</dbReference>
<dbReference type="RefSeq" id="WP_006442780.1">
    <property type="nucleotide sequence ID" value="NZ_CP036524.1"/>
</dbReference>
<gene>
    <name evidence="3" type="ORF">CLOHYLEM_05444</name>
</gene>
<reference evidence="3" key="2">
    <citation type="submission" date="2013-06" db="EMBL/GenBank/DDBJ databases">
        <title>Draft genome sequence of Clostridium hylemonae (DSM 15053).</title>
        <authorList>
            <person name="Sudarsanam P."/>
            <person name="Ley R."/>
            <person name="Guruge J."/>
            <person name="Turnbaugh P.J."/>
            <person name="Mahowald M."/>
            <person name="Liep D."/>
            <person name="Gordon J."/>
        </authorList>
    </citation>
    <scope>NUCLEOTIDE SEQUENCE</scope>
    <source>
        <strain evidence="3">DSM 15053</strain>
    </source>
</reference>
<dbReference type="PROSITE" id="PS50921">
    <property type="entry name" value="ANTAR"/>
    <property type="match status" value="1"/>
</dbReference>
<dbReference type="Pfam" id="PF03861">
    <property type="entry name" value="ANTAR"/>
    <property type="match status" value="1"/>
</dbReference>
<proteinExistence type="predicted"/>
<dbReference type="InterPro" id="IPR011006">
    <property type="entry name" value="CheY-like_superfamily"/>
</dbReference>
<dbReference type="GO" id="GO:0003723">
    <property type="term" value="F:RNA binding"/>
    <property type="evidence" value="ECO:0007669"/>
    <property type="project" value="InterPro"/>
</dbReference>
<comment type="caution">
    <text evidence="3">The sequence shown here is derived from an EMBL/GenBank/DDBJ whole genome shotgun (WGS) entry which is preliminary data.</text>
</comment>
<dbReference type="STRING" id="553973.CLOHYLEM_05444"/>
<feature type="compositionally biased region" description="Basic and acidic residues" evidence="1">
    <location>
        <begin position="124"/>
        <end position="135"/>
    </location>
</feature>
<dbReference type="eggNOG" id="COG3707">
    <property type="taxonomic scope" value="Bacteria"/>
</dbReference>
<dbReference type="AlphaFoldDB" id="C0C050"/>
<dbReference type="SUPFAM" id="SSF52172">
    <property type="entry name" value="CheY-like"/>
    <property type="match status" value="1"/>
</dbReference>
<feature type="region of interest" description="Disordered" evidence="1">
    <location>
        <begin position="115"/>
        <end position="135"/>
    </location>
</feature>
<keyword evidence="4" id="KW-1185">Reference proteome</keyword>
<evidence type="ECO:0000256" key="1">
    <source>
        <dbReference type="SAM" id="MobiDB-lite"/>
    </source>
</evidence>
<sequence>MVGIIVVFPNKDNAANIRNLLARGGMTVTGVCTTGAQAMNYADTVDEGIVVCGYKLKDMLYSELREYLPSNFEMLLIASPDKWSSGLADGVMGLNMPLKVYDLLNTVEMMLESMNRRRRKRKQEPKERNPKQQEVIRRAKELLMDRNNMSEGEAHRYLQKNSMDSGTNMAETAEMVLSIMAK</sequence>
<feature type="domain" description="ANTAR" evidence="2">
    <location>
        <begin position="116"/>
        <end position="177"/>
    </location>
</feature>
<protein>
    <submittedName>
        <fullName evidence="3">ANTAR domain protein</fullName>
    </submittedName>
</protein>
<evidence type="ECO:0000313" key="4">
    <source>
        <dbReference type="Proteomes" id="UP000004893"/>
    </source>
</evidence>
<dbReference type="Gene3D" id="1.10.10.10">
    <property type="entry name" value="Winged helix-like DNA-binding domain superfamily/Winged helix DNA-binding domain"/>
    <property type="match status" value="1"/>
</dbReference>